<keyword evidence="1" id="KW-0812">Transmembrane</keyword>
<dbReference type="InterPro" id="IPR056271">
    <property type="entry name" value="CDGP_dom"/>
</dbReference>
<keyword evidence="1" id="KW-0472">Membrane</keyword>
<sequence length="158" mass="18063">MVRHSSGSIPDYPRRAKTLPYNRNEDGMMRTRIKEILIAFVITMSIVFSLFAISQMARASADYNMGCERVRWGFLWSGYRTICDGPKRPDGSWDRTRREWTPAGYVPVSCYGYSFISCSGGYYRQESTQRLETYPVTDATVLPNEPAWLPPGTARILP</sequence>
<reference evidence="3" key="1">
    <citation type="submission" date="2018-09" db="EMBL/GenBank/DDBJ databases">
        <authorList>
            <person name="Bryant B."/>
            <person name="Burch A."/>
            <person name="Dorissaint R."/>
            <person name="Douthitt C."/>
            <person name="Garofalo J."/>
            <person name="Kuiack J."/>
            <person name="Marcillon S."/>
            <person name="Moreno J."/>
            <person name="Norus J."/>
            <person name="Parks M."/>
            <person name="Peroza J."/>
            <person name="Wilse K."/>
            <person name="Wiersma-Koch H."/>
            <person name="D'Elia T."/>
            <person name="Garlena R.A."/>
            <person name="Russell D.A."/>
            <person name="Pope W.H."/>
            <person name="Jacobs-Sera D."/>
            <person name="Hatfull G.F."/>
        </authorList>
    </citation>
    <scope>NUCLEOTIDE SEQUENCE [LARGE SCALE GENOMIC DNA]</scope>
</reference>
<keyword evidence="4" id="KW-1185">Reference proteome</keyword>
<dbReference type="Pfam" id="PF24238">
    <property type="entry name" value="CDGP"/>
    <property type="match status" value="1"/>
</dbReference>
<dbReference type="KEGG" id="vg:55611916"/>
<feature type="transmembrane region" description="Helical" evidence="1">
    <location>
        <begin position="36"/>
        <end position="57"/>
    </location>
</feature>
<feature type="domain" description="CDGP" evidence="2">
    <location>
        <begin position="66"/>
        <end position="150"/>
    </location>
</feature>
<name>A0A3G2KGA1_9CAUD</name>
<proteinExistence type="predicted"/>
<dbReference type="Proteomes" id="UP000278789">
    <property type="component" value="Segment"/>
</dbReference>
<accession>A0A3G2KGA1</accession>
<protein>
    <recommendedName>
        <fullName evidence="2">CDGP domain-containing protein</fullName>
    </recommendedName>
</protein>
<dbReference type="EMBL" id="MH834613">
    <property type="protein sequence ID" value="AYN58006.1"/>
    <property type="molecule type" value="Genomic_DNA"/>
</dbReference>
<evidence type="ECO:0000256" key="1">
    <source>
        <dbReference type="SAM" id="Phobius"/>
    </source>
</evidence>
<evidence type="ECO:0000313" key="4">
    <source>
        <dbReference type="Proteomes" id="UP000278789"/>
    </source>
</evidence>
<dbReference type="RefSeq" id="YP_009841724.1">
    <property type="nucleotide sequence ID" value="NC_048734.1"/>
</dbReference>
<keyword evidence="1" id="KW-1133">Transmembrane helix</keyword>
<evidence type="ECO:0000313" key="3">
    <source>
        <dbReference type="EMBL" id="AYN58006.1"/>
    </source>
</evidence>
<gene>
    <name evidence="3" type="primary">56</name>
    <name evidence="3" type="ORF">SEA_FOWLMOUTH_56</name>
</gene>
<dbReference type="GeneID" id="55611916"/>
<organism evidence="3 4">
    <name type="scientific">Mycobacterium phage Fowlmouth</name>
    <dbReference type="NCBI Taxonomy" id="2419978"/>
    <lineage>
        <taxon>Viruses</taxon>
        <taxon>Duplodnaviria</taxon>
        <taxon>Heunggongvirae</taxon>
        <taxon>Uroviricota</taxon>
        <taxon>Caudoviricetes</taxon>
        <taxon>Fowlmouthvirus</taxon>
        <taxon>Fowlmouthvirus fowlmouth</taxon>
    </lineage>
</organism>
<evidence type="ECO:0000259" key="2">
    <source>
        <dbReference type="Pfam" id="PF24238"/>
    </source>
</evidence>